<dbReference type="EMBL" id="CALTRL010006031">
    <property type="protein sequence ID" value="CAH7688945.1"/>
    <property type="molecule type" value="Genomic_DNA"/>
</dbReference>
<gene>
    <name evidence="2" type="ORF">PPACK8108_LOCUS23989</name>
</gene>
<keyword evidence="3" id="KW-1185">Reference proteome</keyword>
<comment type="caution">
    <text evidence="2">The sequence shown here is derived from an EMBL/GenBank/DDBJ whole genome shotgun (WGS) entry which is preliminary data.</text>
</comment>
<feature type="compositionally biased region" description="Basic and acidic residues" evidence="1">
    <location>
        <begin position="120"/>
        <end position="133"/>
    </location>
</feature>
<sequence>MEGLITGSKITTAEAGGLASFTKSTLVGAVHISERGRRHTPASNPDRLTAVRHWMSWHSNRGGASPPPGVKQAEVEAVRPCYRHLWGVEMGTVIESLIRQNGQNVLKLVAIADGLNDSQVSRDHRQGPGHREMDDYDVIDDYDDDDKRNREIKKYL</sequence>
<protein>
    <submittedName>
        <fullName evidence="2">Uncharacterized protein</fullName>
    </submittedName>
</protein>
<evidence type="ECO:0000313" key="3">
    <source>
        <dbReference type="Proteomes" id="UP001153365"/>
    </source>
</evidence>
<dbReference type="AlphaFoldDB" id="A0AAV0BRT5"/>
<name>A0AAV0BRT5_PHAPC</name>
<organism evidence="2 3">
    <name type="scientific">Phakopsora pachyrhizi</name>
    <name type="common">Asian soybean rust disease fungus</name>
    <dbReference type="NCBI Taxonomy" id="170000"/>
    <lineage>
        <taxon>Eukaryota</taxon>
        <taxon>Fungi</taxon>
        <taxon>Dikarya</taxon>
        <taxon>Basidiomycota</taxon>
        <taxon>Pucciniomycotina</taxon>
        <taxon>Pucciniomycetes</taxon>
        <taxon>Pucciniales</taxon>
        <taxon>Phakopsoraceae</taxon>
        <taxon>Phakopsora</taxon>
    </lineage>
</organism>
<evidence type="ECO:0000313" key="2">
    <source>
        <dbReference type="EMBL" id="CAH7688945.1"/>
    </source>
</evidence>
<evidence type="ECO:0000256" key="1">
    <source>
        <dbReference type="SAM" id="MobiDB-lite"/>
    </source>
</evidence>
<accession>A0AAV0BRT5</accession>
<reference evidence="2" key="1">
    <citation type="submission" date="2022-06" db="EMBL/GenBank/DDBJ databases">
        <authorList>
            <consortium name="SYNGENTA / RWTH Aachen University"/>
        </authorList>
    </citation>
    <scope>NUCLEOTIDE SEQUENCE</scope>
</reference>
<dbReference type="Proteomes" id="UP001153365">
    <property type="component" value="Unassembled WGS sequence"/>
</dbReference>
<feature type="region of interest" description="Disordered" evidence="1">
    <location>
        <begin position="119"/>
        <end position="143"/>
    </location>
</feature>
<proteinExistence type="predicted"/>
<feature type="compositionally biased region" description="Acidic residues" evidence="1">
    <location>
        <begin position="134"/>
        <end position="143"/>
    </location>
</feature>